<feature type="domain" description="DUF7064" evidence="2">
    <location>
        <begin position="199"/>
        <end position="321"/>
    </location>
</feature>
<feature type="compositionally biased region" description="Basic and acidic residues" evidence="1">
    <location>
        <begin position="11"/>
        <end position="22"/>
    </location>
</feature>
<accession>A0A127F829</accession>
<proteinExistence type="predicted"/>
<name>A0A127F829_STEDE</name>
<dbReference type="RefSeq" id="WP_066918026.1">
    <property type="nucleotide sequence ID" value="NZ_CP011971.1"/>
</dbReference>
<dbReference type="AlphaFoldDB" id="A0A127F829"/>
<reference evidence="3 4" key="1">
    <citation type="submission" date="2015-06" db="EMBL/GenBank/DDBJ databases">
        <title>A Comprehensive Approach to Explore the Metabolic and Phylogenetic Diversity of Bacterial Steroid Degradation in the Environment: Testosterone as an Example.</title>
        <authorList>
            <person name="Yang F.-C."/>
            <person name="Chen Y.-L."/>
            <person name="Yu C.-P."/>
            <person name="Tang S.-L."/>
            <person name="Wang P.-H."/>
            <person name="Ismail W."/>
            <person name="Wang C.-H."/>
            <person name="Yang C.-Y."/>
            <person name="Chiang Y.-R."/>
        </authorList>
    </citation>
    <scope>NUCLEOTIDE SEQUENCE [LARGE SCALE GENOMIC DNA]</scope>
    <source>
        <strain evidence="3 4">DSM 18526</strain>
    </source>
</reference>
<evidence type="ECO:0000259" key="2">
    <source>
        <dbReference type="Pfam" id="PF23212"/>
    </source>
</evidence>
<organism evidence="3 4">
    <name type="scientific">Steroidobacter denitrificans</name>
    <dbReference type="NCBI Taxonomy" id="465721"/>
    <lineage>
        <taxon>Bacteria</taxon>
        <taxon>Pseudomonadati</taxon>
        <taxon>Pseudomonadota</taxon>
        <taxon>Gammaproteobacteria</taxon>
        <taxon>Steroidobacterales</taxon>
        <taxon>Steroidobacteraceae</taxon>
        <taxon>Steroidobacter</taxon>
    </lineage>
</organism>
<dbReference type="InterPro" id="IPR055492">
    <property type="entry name" value="DUF7064"/>
</dbReference>
<dbReference type="EMBL" id="CP011971">
    <property type="protein sequence ID" value="AMN45755.1"/>
    <property type="molecule type" value="Genomic_DNA"/>
</dbReference>
<dbReference type="KEGG" id="sdf:ACG33_01265"/>
<evidence type="ECO:0000313" key="3">
    <source>
        <dbReference type="EMBL" id="AMN45755.1"/>
    </source>
</evidence>
<sequence>MTKSLTVGNLHPEDDHMHAVSEHPSHNESMFFNFFDDALGMGGFVRIGNRPNEGYAEMTFCVFLPSGELLMQWAKPALPSNDVFSAAGLKFKVLEAGRRLSVSYVGEAVRIKDPLEMRQPGKALRGNPSVPTRLKLDISGMGPMIGDRDGTSPDAVIFLDGVGHYQQVIAAMGELSVGEDLWMLNARGVRDHSWGPRQWHSILRDRSLWISFGTDLTFIACKTWLDTERPPDEMGCVIEYDEVTPLRSIGIHSHFFADSYYHDQVVLKVTDVRDRIFTIDGKVLAYVPLRHRKEGRETVYLGQAMTRFEMNGRQTLGLSEYFDAESTVAALISLSRRGEFVVE</sequence>
<keyword evidence="4" id="KW-1185">Reference proteome</keyword>
<gene>
    <name evidence="3" type="ORF">ACG33_01265</name>
</gene>
<dbReference type="Proteomes" id="UP000070250">
    <property type="component" value="Chromosome"/>
</dbReference>
<dbReference type="STRING" id="465721.ACG33_01265"/>
<evidence type="ECO:0000256" key="1">
    <source>
        <dbReference type="SAM" id="MobiDB-lite"/>
    </source>
</evidence>
<dbReference type="Pfam" id="PF23212">
    <property type="entry name" value="DUF7064"/>
    <property type="match status" value="1"/>
</dbReference>
<feature type="region of interest" description="Disordered" evidence="1">
    <location>
        <begin position="1"/>
        <end position="22"/>
    </location>
</feature>
<dbReference type="OrthoDB" id="115252at2"/>
<protein>
    <recommendedName>
        <fullName evidence="2">DUF7064 domain-containing protein</fullName>
    </recommendedName>
</protein>
<evidence type="ECO:0000313" key="4">
    <source>
        <dbReference type="Proteomes" id="UP000070250"/>
    </source>
</evidence>